<dbReference type="Proteomes" id="UP001516464">
    <property type="component" value="Unassembled WGS sequence"/>
</dbReference>
<reference evidence="1 2" key="1">
    <citation type="submission" date="2019-01" db="EMBL/GenBank/DDBJ databases">
        <title>Genomes sequencing and comparative genomics of infectious freshwater microsporidia, Cucumispora dikerogammari and Thelohania contejeani.</title>
        <authorList>
            <person name="Cormier A."/>
            <person name="Giraud I."/>
            <person name="Wattier R."/>
            <person name="Teixeira M."/>
            <person name="Grandjean F."/>
            <person name="Rigaud T."/>
            <person name="Cordaux R."/>
        </authorList>
    </citation>
    <scope>NUCLEOTIDE SEQUENCE [LARGE SCALE GENOMIC DNA]</scope>
    <source>
        <strain evidence="1">T1</strain>
        <tissue evidence="1">Spores</tissue>
    </source>
</reference>
<organism evidence="1 2">
    <name type="scientific">Astathelohania contejeani</name>
    <dbReference type="NCBI Taxonomy" id="164912"/>
    <lineage>
        <taxon>Eukaryota</taxon>
        <taxon>Fungi</taxon>
        <taxon>Fungi incertae sedis</taxon>
        <taxon>Microsporidia</taxon>
        <taxon>Astathelohaniidae</taxon>
        <taxon>Astathelohania</taxon>
    </lineage>
</organism>
<name>A0ABQ7HWU0_9MICR</name>
<comment type="caution">
    <text evidence="1">The sequence shown here is derived from an EMBL/GenBank/DDBJ whole genome shotgun (WGS) entry which is preliminary data.</text>
</comment>
<dbReference type="EMBL" id="SBIQ01000210">
    <property type="protein sequence ID" value="KAF7682622.1"/>
    <property type="molecule type" value="Genomic_DNA"/>
</dbReference>
<accession>A0ABQ7HWU0</accession>
<keyword evidence="2" id="KW-1185">Reference proteome</keyword>
<proteinExistence type="predicted"/>
<evidence type="ECO:0000313" key="2">
    <source>
        <dbReference type="Proteomes" id="UP001516464"/>
    </source>
</evidence>
<evidence type="ECO:0000313" key="1">
    <source>
        <dbReference type="EMBL" id="KAF7682622.1"/>
    </source>
</evidence>
<sequence length="155" mass="17792">MILNTNVKKVIDILINVHGICSKQGFFNISNLEDTWKRAATIPLKKENYIQACLSYLRDPINTYEALRGMNVLSHNERGDYVYGYPVVLQDNQRPGRFLRIQRSPTEVIIGSVITERGIANGALNTGLISRTVIRCTFLEFLRARAFFDIFFKYV</sequence>
<gene>
    <name evidence="1" type="ORF">TCON_2147</name>
</gene>
<protein>
    <submittedName>
        <fullName evidence="1">Uncharacterized protein</fullName>
    </submittedName>
</protein>